<dbReference type="AlphaFoldDB" id="A0A2U3AL59"/>
<dbReference type="Proteomes" id="UP000245938">
    <property type="component" value="Unassembled WGS sequence"/>
</dbReference>
<dbReference type="InterPro" id="IPR025072">
    <property type="entry name" value="Fur_reg_FbpA"/>
</dbReference>
<sequence>MKEFLNMTENNYKQQEAVKTDVIDHLMELGIYKINDLQLYQVPLSELLLEYKKQKS</sequence>
<proteinExistence type="predicted"/>
<name>A0A2U3AL59_9BACL</name>
<evidence type="ECO:0000313" key="2">
    <source>
        <dbReference type="Proteomes" id="UP000245938"/>
    </source>
</evidence>
<reference evidence="1 2" key="1">
    <citation type="submission" date="2018-05" db="EMBL/GenBank/DDBJ databases">
        <title>Kurthia sibirica genome sequence.</title>
        <authorList>
            <person name="Maclea K.S."/>
            <person name="Goen A.E."/>
        </authorList>
    </citation>
    <scope>NUCLEOTIDE SEQUENCE [LARGE SCALE GENOMIC DNA]</scope>
    <source>
        <strain evidence="1 2">ATCC 49154</strain>
    </source>
</reference>
<comment type="caution">
    <text evidence="1">The sequence shown here is derived from an EMBL/GenBank/DDBJ whole genome shotgun (WGS) entry which is preliminary data.</text>
</comment>
<gene>
    <name evidence="1" type="ORF">DEX24_09100</name>
</gene>
<evidence type="ECO:0000313" key="1">
    <source>
        <dbReference type="EMBL" id="PWI25268.1"/>
    </source>
</evidence>
<dbReference type="Pfam" id="PF13076">
    <property type="entry name" value="Fur_reg_FbpA"/>
    <property type="match status" value="1"/>
</dbReference>
<keyword evidence="2" id="KW-1185">Reference proteome</keyword>
<organism evidence="1 2">
    <name type="scientific">Kurthia sibirica</name>
    <dbReference type="NCBI Taxonomy" id="202750"/>
    <lineage>
        <taxon>Bacteria</taxon>
        <taxon>Bacillati</taxon>
        <taxon>Bacillota</taxon>
        <taxon>Bacilli</taxon>
        <taxon>Bacillales</taxon>
        <taxon>Caryophanaceae</taxon>
        <taxon>Kurthia</taxon>
    </lineage>
</organism>
<dbReference type="OrthoDB" id="2972281at2"/>
<evidence type="ECO:0008006" key="3">
    <source>
        <dbReference type="Google" id="ProtNLM"/>
    </source>
</evidence>
<dbReference type="EMBL" id="QFVR01000010">
    <property type="protein sequence ID" value="PWI25268.1"/>
    <property type="molecule type" value="Genomic_DNA"/>
</dbReference>
<accession>A0A2U3AL59</accession>
<protein>
    <recommendedName>
        <fullName evidence="3">Fur-regulated basic protein FbpA</fullName>
    </recommendedName>
</protein>